<dbReference type="RefSeq" id="XP_007932443.1">
    <property type="nucleotide sequence ID" value="XM_007934252.1"/>
</dbReference>
<dbReference type="Proteomes" id="UP000016932">
    <property type="component" value="Unassembled WGS sequence"/>
</dbReference>
<gene>
    <name evidence="3" type="ORF">MYCFIDRAFT_180492</name>
</gene>
<accession>M2ZD08</accession>
<feature type="compositionally biased region" description="Basic and acidic residues" evidence="1">
    <location>
        <begin position="411"/>
        <end position="421"/>
    </location>
</feature>
<evidence type="ECO:0000313" key="3">
    <source>
        <dbReference type="EMBL" id="EME77004.1"/>
    </source>
</evidence>
<evidence type="ECO:0000256" key="1">
    <source>
        <dbReference type="SAM" id="MobiDB-lite"/>
    </source>
</evidence>
<dbReference type="SUPFAM" id="SSF54236">
    <property type="entry name" value="Ubiquitin-like"/>
    <property type="match status" value="1"/>
</dbReference>
<dbReference type="InterPro" id="IPR050158">
    <property type="entry name" value="Ubiquitin_ubiquitin-like"/>
</dbReference>
<dbReference type="HOGENOM" id="CLU_384545_0_0_1"/>
<dbReference type="VEuPathDB" id="FungiDB:MYCFIDRAFT_180492"/>
<dbReference type="PRINTS" id="PR00348">
    <property type="entry name" value="UBIQUITIN"/>
</dbReference>
<dbReference type="PANTHER" id="PTHR10666">
    <property type="entry name" value="UBIQUITIN"/>
    <property type="match status" value="1"/>
</dbReference>
<feature type="compositionally biased region" description="Acidic residues" evidence="1">
    <location>
        <begin position="422"/>
        <end position="446"/>
    </location>
</feature>
<dbReference type="InterPro" id="IPR000626">
    <property type="entry name" value="Ubiquitin-like_dom"/>
</dbReference>
<dbReference type="Pfam" id="PF00240">
    <property type="entry name" value="ubiquitin"/>
    <property type="match status" value="1"/>
</dbReference>
<dbReference type="GeneID" id="19334424"/>
<reference evidence="3 4" key="1">
    <citation type="journal article" date="2012" name="PLoS Pathog.">
        <title>Diverse lifestyles and strategies of plant pathogenesis encoded in the genomes of eighteen Dothideomycetes fungi.</title>
        <authorList>
            <person name="Ohm R.A."/>
            <person name="Feau N."/>
            <person name="Henrissat B."/>
            <person name="Schoch C.L."/>
            <person name="Horwitz B.A."/>
            <person name="Barry K.W."/>
            <person name="Condon B.J."/>
            <person name="Copeland A.C."/>
            <person name="Dhillon B."/>
            <person name="Glaser F."/>
            <person name="Hesse C.N."/>
            <person name="Kosti I."/>
            <person name="LaButti K."/>
            <person name="Lindquist E.A."/>
            <person name="Lucas S."/>
            <person name="Salamov A.A."/>
            <person name="Bradshaw R.E."/>
            <person name="Ciuffetti L."/>
            <person name="Hamelin R.C."/>
            <person name="Kema G.H.J."/>
            <person name="Lawrence C."/>
            <person name="Scott J.A."/>
            <person name="Spatafora J.W."/>
            <person name="Turgeon B.G."/>
            <person name="de Wit P.J.G.M."/>
            <person name="Zhong S."/>
            <person name="Goodwin S.B."/>
            <person name="Grigoriev I.V."/>
        </authorList>
    </citation>
    <scope>NUCLEOTIDE SEQUENCE [LARGE SCALE GENOMIC DNA]</scope>
    <source>
        <strain evidence="3 4">CIRAD86</strain>
    </source>
</reference>
<organism evidence="3 4">
    <name type="scientific">Pseudocercospora fijiensis (strain CIRAD86)</name>
    <name type="common">Black leaf streak disease fungus</name>
    <name type="synonym">Mycosphaerella fijiensis</name>
    <dbReference type="NCBI Taxonomy" id="383855"/>
    <lineage>
        <taxon>Eukaryota</taxon>
        <taxon>Fungi</taxon>
        <taxon>Dikarya</taxon>
        <taxon>Ascomycota</taxon>
        <taxon>Pezizomycotina</taxon>
        <taxon>Dothideomycetes</taxon>
        <taxon>Dothideomycetidae</taxon>
        <taxon>Mycosphaerellales</taxon>
        <taxon>Mycosphaerellaceae</taxon>
        <taxon>Pseudocercospora</taxon>
    </lineage>
</organism>
<dbReference type="InterPro" id="IPR019956">
    <property type="entry name" value="Ubiquitin_dom"/>
</dbReference>
<evidence type="ECO:0000313" key="4">
    <source>
        <dbReference type="Proteomes" id="UP000016932"/>
    </source>
</evidence>
<proteinExistence type="predicted"/>
<keyword evidence="4" id="KW-1185">Reference proteome</keyword>
<dbReference type="InterPro" id="IPR029071">
    <property type="entry name" value="Ubiquitin-like_domsf"/>
</dbReference>
<protein>
    <recommendedName>
        <fullName evidence="2">Ubiquitin-like domain-containing protein</fullName>
    </recommendedName>
</protein>
<dbReference type="AlphaFoldDB" id="M2ZD08"/>
<dbReference type="STRING" id="383855.M2ZD08"/>
<dbReference type="KEGG" id="pfj:MYCFIDRAFT_180492"/>
<dbReference type="EMBL" id="KB446572">
    <property type="protein sequence ID" value="EME77004.1"/>
    <property type="molecule type" value="Genomic_DNA"/>
</dbReference>
<feature type="compositionally biased region" description="Acidic residues" evidence="1">
    <location>
        <begin position="377"/>
        <end position="410"/>
    </location>
</feature>
<feature type="compositionally biased region" description="Gly residues" evidence="1">
    <location>
        <begin position="447"/>
        <end position="463"/>
    </location>
</feature>
<feature type="region of interest" description="Disordered" evidence="1">
    <location>
        <begin position="699"/>
        <end position="719"/>
    </location>
</feature>
<feature type="compositionally biased region" description="Basic and acidic residues" evidence="1">
    <location>
        <begin position="349"/>
        <end position="376"/>
    </location>
</feature>
<sequence length="719" mass="80701">MSALTTASSRKCSRNVPPTHSLYKLLGQVSAFLADSCEGFLDFWNACSSLGHSLARLSPLSGRTLSDYNIQDQQRLIFAGKQLEDSRTLSDDNIQKESHFARSLARPPAKFIRRAILFFSKKKTEMRGRTVTDADITARDVRLWVDGQSFDRCWREMVIRSQMAAKTSLWVYNCWEYLYRQDPVRAQQHLDRSDNRIALNAVIASGNNRVPPCLRHYNRNLAGLRTAIEAFWPSWNWEIPQASGRNTAALVGRTPRVYSERLLKELKRLAEKVGEAGCADAVQMLGNQVGVRLRTTTSKMHELQPRDVEAVLARIAARTPPLPAPAPTPTPTIAPVASSAFISDPLDPGAEKSPEIEQGRAARTPSLRDESSRAGADEEEGGGGGGEEEGDDDDDDDENDDENDDDDEDKEEGKGKGKGKEEEEEQEEEQGEEQGEEEQGEEEGQEEGQGQGEEGEAGGGGGEEPPPKKRRTHPASLRAKFERLKEEAAKADRKVLREAKNRERSWPDSGVGAASALAVVCRRLWFGVNQKTHEYARTLSWSYLSQICGRELFYTALFFHNLPYRIFSQICGTESFCTALFFYDRRSLNSTFSNSHLRPLLCDDESSESLIWRASMRTAWASGNSRNDAQRRRAEGVFTFEEMREADPTDRVDFALLDGRIPSFDQVTATFDPSTPEYNVPLMYLHLARRHKYLREVLNDKKQTDTPGRPGYGSILESE</sequence>
<evidence type="ECO:0000259" key="2">
    <source>
        <dbReference type="PROSITE" id="PS50053"/>
    </source>
</evidence>
<dbReference type="Gene3D" id="3.10.20.90">
    <property type="entry name" value="Phosphatidylinositol 3-kinase Catalytic Subunit, Chain A, domain 1"/>
    <property type="match status" value="1"/>
</dbReference>
<dbReference type="OrthoDB" id="10641907at2759"/>
<feature type="region of interest" description="Disordered" evidence="1">
    <location>
        <begin position="340"/>
        <end position="479"/>
    </location>
</feature>
<feature type="domain" description="Ubiquitin-like" evidence="2">
    <location>
        <begin position="72"/>
        <end position="98"/>
    </location>
</feature>
<dbReference type="PROSITE" id="PS50053">
    <property type="entry name" value="UBIQUITIN_2"/>
    <property type="match status" value="1"/>
</dbReference>
<name>M2ZD08_PSEFD</name>